<feature type="compositionally biased region" description="Basic residues" evidence="1">
    <location>
        <begin position="14"/>
        <end position="52"/>
    </location>
</feature>
<dbReference type="InterPro" id="IPR045862">
    <property type="entry name" value="Trf4-like"/>
</dbReference>
<feature type="compositionally biased region" description="Basic and acidic residues" evidence="1">
    <location>
        <begin position="136"/>
        <end position="199"/>
    </location>
</feature>
<dbReference type="CDD" id="cd12285">
    <property type="entry name" value="RRM3_RBM39_like"/>
    <property type="match status" value="1"/>
</dbReference>
<dbReference type="GO" id="GO:1990817">
    <property type="term" value="F:poly(A) RNA polymerase activity"/>
    <property type="evidence" value="ECO:0007669"/>
    <property type="project" value="InterPro"/>
</dbReference>
<organism evidence="4">
    <name type="scientific">Micromonas pusilla (strain CCMP1545)</name>
    <name type="common">Picoplanktonic green alga</name>
    <dbReference type="NCBI Taxonomy" id="564608"/>
    <lineage>
        <taxon>Eukaryota</taxon>
        <taxon>Viridiplantae</taxon>
        <taxon>Chlorophyta</taxon>
        <taxon>Mamiellophyceae</taxon>
        <taxon>Mamiellales</taxon>
        <taxon>Mamiellaceae</taxon>
        <taxon>Micromonas</taxon>
    </lineage>
</organism>
<reference evidence="3 4" key="1">
    <citation type="journal article" date="2009" name="Science">
        <title>Green evolution and dynamic adaptations revealed by genomes of the marine picoeukaryotes Micromonas.</title>
        <authorList>
            <person name="Worden A.Z."/>
            <person name="Lee J.H."/>
            <person name="Mock T."/>
            <person name="Rouze P."/>
            <person name="Simmons M.P."/>
            <person name="Aerts A.L."/>
            <person name="Allen A.E."/>
            <person name="Cuvelier M.L."/>
            <person name="Derelle E."/>
            <person name="Everett M.V."/>
            <person name="Foulon E."/>
            <person name="Grimwood J."/>
            <person name="Gundlach H."/>
            <person name="Henrissat B."/>
            <person name="Napoli C."/>
            <person name="McDonald S.M."/>
            <person name="Parker M.S."/>
            <person name="Rombauts S."/>
            <person name="Salamov A."/>
            <person name="Von Dassow P."/>
            <person name="Badger J.H."/>
            <person name="Coutinho P.M."/>
            <person name="Demir E."/>
            <person name="Dubchak I."/>
            <person name="Gentemann C."/>
            <person name="Eikrem W."/>
            <person name="Gready J.E."/>
            <person name="John U."/>
            <person name="Lanier W."/>
            <person name="Lindquist E.A."/>
            <person name="Lucas S."/>
            <person name="Mayer K.F."/>
            <person name="Moreau H."/>
            <person name="Not F."/>
            <person name="Otillar R."/>
            <person name="Panaud O."/>
            <person name="Pangilinan J."/>
            <person name="Paulsen I."/>
            <person name="Piegu B."/>
            <person name="Poliakov A."/>
            <person name="Robbens S."/>
            <person name="Schmutz J."/>
            <person name="Toulza E."/>
            <person name="Wyss T."/>
            <person name="Zelensky A."/>
            <person name="Zhou K."/>
            <person name="Armbrust E.V."/>
            <person name="Bhattacharya D."/>
            <person name="Goodenough U.W."/>
            <person name="Van de Peer Y."/>
            <person name="Grigoriev I.V."/>
        </authorList>
    </citation>
    <scope>NUCLEOTIDE SEQUENCE [LARGE SCALE GENOMIC DNA]</scope>
    <source>
        <strain evidence="3 4">CCMP1545</strain>
    </source>
</reference>
<dbReference type="PANTHER" id="PTHR23092:SF15">
    <property type="entry name" value="INACTIVE NON-CANONICAL POLY(A) RNA POLYMERASE PROTEIN TRF4-2-RELATED"/>
    <property type="match status" value="1"/>
</dbReference>
<dbReference type="InterPro" id="IPR035979">
    <property type="entry name" value="RBD_domain_sf"/>
</dbReference>
<evidence type="ECO:0000313" key="4">
    <source>
        <dbReference type="Proteomes" id="UP000001876"/>
    </source>
</evidence>
<evidence type="ECO:0000256" key="1">
    <source>
        <dbReference type="SAM" id="MobiDB-lite"/>
    </source>
</evidence>
<dbReference type="GeneID" id="9680685"/>
<protein>
    <submittedName>
        <fullName evidence="3">Predicted protein</fullName>
    </submittedName>
</protein>
<dbReference type="STRING" id="564608.C1MHH8"/>
<dbReference type="InterPro" id="IPR054708">
    <property type="entry name" value="MTPAP-like_central"/>
</dbReference>
<gene>
    <name evidence="3" type="ORF">MICPUCDRAFT_50203</name>
</gene>
<feature type="compositionally biased region" description="Low complexity" evidence="1">
    <location>
        <begin position="1"/>
        <end position="13"/>
    </location>
</feature>
<proteinExistence type="predicted"/>
<feature type="compositionally biased region" description="Gly residues" evidence="1">
    <location>
        <begin position="258"/>
        <end position="274"/>
    </location>
</feature>
<dbReference type="eggNOG" id="KOG1906">
    <property type="taxonomic scope" value="Eukaryota"/>
</dbReference>
<dbReference type="GO" id="GO:0031123">
    <property type="term" value="P:RNA 3'-end processing"/>
    <property type="evidence" value="ECO:0007669"/>
    <property type="project" value="TreeGrafter"/>
</dbReference>
<dbReference type="PANTHER" id="PTHR23092">
    <property type="entry name" value="POLY(A) RNA POLYMERASE"/>
    <property type="match status" value="1"/>
</dbReference>
<dbReference type="eggNOG" id="KOG0147">
    <property type="taxonomic scope" value="Eukaryota"/>
</dbReference>
<dbReference type="SUPFAM" id="SSF81631">
    <property type="entry name" value="PAP/OAS1 substrate-binding domain"/>
    <property type="match status" value="1"/>
</dbReference>
<dbReference type="InterPro" id="IPR043519">
    <property type="entry name" value="NT_sf"/>
</dbReference>
<dbReference type="Proteomes" id="UP000001876">
    <property type="component" value="Unassembled WGS sequence"/>
</dbReference>
<dbReference type="Gene3D" id="3.30.70.330">
    <property type="match status" value="1"/>
</dbReference>
<dbReference type="AlphaFoldDB" id="C1MHH8"/>
<dbReference type="SUPFAM" id="SSF54928">
    <property type="entry name" value="RNA-binding domain, RBD"/>
    <property type="match status" value="1"/>
</dbReference>
<evidence type="ECO:0000259" key="2">
    <source>
        <dbReference type="Pfam" id="PF22600"/>
    </source>
</evidence>
<feature type="region of interest" description="Disordered" evidence="1">
    <location>
        <begin position="680"/>
        <end position="710"/>
    </location>
</feature>
<dbReference type="KEGG" id="mpp:MICPUCDRAFT_50203"/>
<feature type="compositionally biased region" description="Basic and acidic residues" evidence="1">
    <location>
        <begin position="214"/>
        <end position="227"/>
    </location>
</feature>
<dbReference type="Pfam" id="PF22600">
    <property type="entry name" value="MTPAP-like_central"/>
    <property type="match status" value="1"/>
</dbReference>
<keyword evidence="4" id="KW-1185">Reference proteome</keyword>
<dbReference type="GO" id="GO:0003729">
    <property type="term" value="F:mRNA binding"/>
    <property type="evidence" value="ECO:0007669"/>
    <property type="project" value="TreeGrafter"/>
</dbReference>
<feature type="compositionally biased region" description="Basic and acidic residues" evidence="1">
    <location>
        <begin position="65"/>
        <end position="83"/>
    </location>
</feature>
<dbReference type="GO" id="GO:0031499">
    <property type="term" value="C:TRAMP complex"/>
    <property type="evidence" value="ECO:0007669"/>
    <property type="project" value="TreeGrafter"/>
</dbReference>
<dbReference type="EMBL" id="GG663735">
    <property type="protein sequence ID" value="EEH60207.1"/>
    <property type="molecule type" value="Genomic_DNA"/>
</dbReference>
<dbReference type="RefSeq" id="XP_003054955.1">
    <property type="nucleotide sequence ID" value="XM_003054909.1"/>
</dbReference>
<name>C1MHH8_MICPC</name>
<accession>C1MHH8</accession>
<feature type="compositionally biased region" description="Gly residues" evidence="1">
    <location>
        <begin position="691"/>
        <end position="708"/>
    </location>
</feature>
<dbReference type="Gene3D" id="3.30.460.10">
    <property type="entry name" value="Beta Polymerase, domain 2"/>
    <property type="match status" value="1"/>
</dbReference>
<evidence type="ECO:0000313" key="3">
    <source>
        <dbReference type="EMBL" id="EEH60207.1"/>
    </source>
</evidence>
<dbReference type="GO" id="GO:0043634">
    <property type="term" value="P:polyadenylation-dependent ncRNA catabolic process"/>
    <property type="evidence" value="ECO:0007669"/>
    <property type="project" value="TreeGrafter"/>
</dbReference>
<feature type="compositionally biased region" description="Basic and acidic residues" evidence="1">
    <location>
        <begin position="110"/>
        <end position="128"/>
    </location>
</feature>
<dbReference type="OMA" id="FPGCSCK"/>
<feature type="region of interest" description="Disordered" evidence="1">
    <location>
        <begin position="1"/>
        <end position="279"/>
    </location>
</feature>
<dbReference type="GO" id="GO:0005730">
    <property type="term" value="C:nucleolus"/>
    <property type="evidence" value="ECO:0007669"/>
    <property type="project" value="TreeGrafter"/>
</dbReference>
<sequence>MGRGRSASSTASRSRSRSQSRERKDRKRHRRKSSSKHHRKHRRKHKKSRHRSYSSSSSRSRSRSRSRDREGGRKDRKHEDTSRSRSRKRRKTRSPERARSRTRSPETNNDDPRSNDRARGRSRSRDRGASGNARAFSRDRRESDGRDRRGDRGGGERGRGPGRGHDERRRDDSRQRGDHRGDHRGAAHEQRRGPSDHHDRGGHRGSTGFGRAADIPRRPGEHSRNPPERLGPNSVGYPGGGARGRSPPRAPREPPRAPGGGGGGGSGGGGGGAGWDKPTVGTSGAAFKATGEEDGANLVYYSAELDGAATPCWAAAADRDAAGDAAGDAASATTNAARWGAYPACTSGLGTEILDFIAYCSPDADELKARYAAVLRLDRLGKRLWGEGAEVECFGSTKHKMPLYYSGIDMRIKTTGKYEHLPECQGITRLGTEIMEQAWATDVDPRVTGRVPMISYVDRATGLKCKVCVGNRQTVRGTSFFNTPMIPLSARFPMFKLLMLPLKCVFTQRGLEKSFGGGLGTFRVGMLLLNYFAMHVPVSTQPPTPETLGAALIGFFRYYAGESPDATCDAHCAPWQRWSANYEAASEFYVLGVQVDFGGCAMGEVQMVLKACANALQAARPNASTRTTILSRLIDDTIIADAREGARRQSRARENALSAEAAAALPASFVPERRTTFVSDAPLPTLPAGGDATGGDAIGGPKGGGPSGAGADVPSTCVNLKNMFDPAHASRDASVVSEVHEDVRLECGNHGVVTHSAVDKNSQGFVYVKFDTVQAATEARRTLNARWFAGRLVTCDFIAEDEYDAVVKSLS</sequence>
<feature type="domain" description="Poly(A) RNA polymerase mitochondrial-like central palm" evidence="2">
    <location>
        <begin position="351"/>
        <end position="480"/>
    </location>
</feature>
<dbReference type="OrthoDB" id="423462at2759"/>
<dbReference type="InterPro" id="IPR012677">
    <property type="entry name" value="Nucleotide-bd_a/b_plait_sf"/>
</dbReference>
<dbReference type="SUPFAM" id="SSF81301">
    <property type="entry name" value="Nucleotidyltransferase"/>
    <property type="match status" value="1"/>
</dbReference>